<keyword evidence="5" id="KW-1185">Reference proteome</keyword>
<gene>
    <name evidence="4" type="ORF">E5Z02_20215</name>
</gene>
<evidence type="ECO:0000256" key="2">
    <source>
        <dbReference type="SAM" id="MobiDB-lite"/>
    </source>
</evidence>
<accession>A0ABY2PC48</accession>
<dbReference type="RefSeq" id="WP_276608156.1">
    <property type="nucleotide sequence ID" value="NZ_SRZK01000202.1"/>
</dbReference>
<dbReference type="Pfam" id="PF00441">
    <property type="entry name" value="Acyl-CoA_dh_1"/>
    <property type="match status" value="1"/>
</dbReference>
<feature type="domain" description="Acyl-CoA dehydrogenase/oxidase C-terminal" evidence="3">
    <location>
        <begin position="21"/>
        <end position="58"/>
    </location>
</feature>
<dbReference type="EMBL" id="SRZK01000202">
    <property type="protein sequence ID" value="TGZ08034.1"/>
    <property type="molecule type" value="Genomic_DNA"/>
</dbReference>
<proteinExistence type="predicted"/>
<evidence type="ECO:0000313" key="4">
    <source>
        <dbReference type="EMBL" id="TGZ08034.1"/>
    </source>
</evidence>
<dbReference type="SUPFAM" id="SSF47203">
    <property type="entry name" value="Acyl-CoA dehydrogenase C-terminal domain-like"/>
    <property type="match status" value="1"/>
</dbReference>
<organism evidence="4 5">
    <name type="scientific">Streptomyces rhizosphaericola</name>
    <dbReference type="NCBI Taxonomy" id="2564098"/>
    <lineage>
        <taxon>Bacteria</taxon>
        <taxon>Bacillati</taxon>
        <taxon>Actinomycetota</taxon>
        <taxon>Actinomycetes</taxon>
        <taxon>Kitasatosporales</taxon>
        <taxon>Streptomycetaceae</taxon>
        <taxon>Streptomyces</taxon>
    </lineage>
</organism>
<dbReference type="Gene3D" id="1.20.140.10">
    <property type="entry name" value="Butyryl-CoA Dehydrogenase, subunit A, domain 3"/>
    <property type="match status" value="1"/>
</dbReference>
<name>A0ABY2PC48_9ACTN</name>
<dbReference type="InterPro" id="IPR036250">
    <property type="entry name" value="AcylCo_DH-like_C"/>
</dbReference>
<keyword evidence="1" id="KW-0285">Flavoprotein</keyword>
<feature type="region of interest" description="Disordered" evidence="2">
    <location>
        <begin position="1"/>
        <end position="20"/>
    </location>
</feature>
<dbReference type="InterPro" id="IPR009075">
    <property type="entry name" value="AcylCo_DH/oxidase_C"/>
</dbReference>
<reference evidence="4 5" key="1">
    <citation type="submission" date="2019-04" db="EMBL/GenBank/DDBJ databases">
        <title>Streptomyces rhizosphaericola sp. nov., an actinobacterium isolated from the wheat rhizosphere.</title>
        <authorList>
            <person name="Vargas Hoyos H.A."/>
            <person name="Santos S.N."/>
            <person name="Genuario D.B."/>
            <person name="Melo I.S."/>
            <person name="Da Silva L.J."/>
            <person name="Da Silva F.S.P."/>
            <person name="Zucchi T.D."/>
        </authorList>
    </citation>
    <scope>NUCLEOTIDE SEQUENCE [LARGE SCALE GENOMIC DNA]</scope>
    <source>
        <strain evidence="4 5">1AS2c</strain>
    </source>
</reference>
<evidence type="ECO:0000259" key="3">
    <source>
        <dbReference type="Pfam" id="PF00441"/>
    </source>
</evidence>
<feature type="non-terminal residue" evidence="4">
    <location>
        <position position="1"/>
    </location>
</feature>
<feature type="compositionally biased region" description="Gly residues" evidence="2">
    <location>
        <begin position="1"/>
        <end position="19"/>
    </location>
</feature>
<protein>
    <submittedName>
        <fullName evidence="4">Acyl-CoA dehydrogenase</fullName>
    </submittedName>
</protein>
<comment type="caution">
    <text evidence="4">The sequence shown here is derived from an EMBL/GenBank/DDBJ whole genome shotgun (WGS) entry which is preliminary data.</text>
</comment>
<evidence type="ECO:0000256" key="1">
    <source>
        <dbReference type="ARBA" id="ARBA00022630"/>
    </source>
</evidence>
<dbReference type="Proteomes" id="UP000306274">
    <property type="component" value="Unassembled WGS sequence"/>
</dbReference>
<sequence length="69" mass="7166">PQRPGGGGPGPGEDPGEGGAYAAARTALQLHGAVGYTEELDLAWWLRRARPLRDAWGTPSACRARVLAG</sequence>
<evidence type="ECO:0000313" key="5">
    <source>
        <dbReference type="Proteomes" id="UP000306274"/>
    </source>
</evidence>